<dbReference type="GO" id="GO:0006811">
    <property type="term" value="P:monoatomic ion transport"/>
    <property type="evidence" value="ECO:0007669"/>
    <property type="project" value="UniProtKB-KW"/>
</dbReference>
<keyword evidence="4" id="KW-0812">Transmembrane</keyword>
<dbReference type="SUPFAM" id="SSF103647">
    <property type="entry name" value="TSP type-3 repeat"/>
    <property type="match status" value="2"/>
</dbReference>
<feature type="region of interest" description="Disordered" evidence="11">
    <location>
        <begin position="264"/>
        <end position="291"/>
    </location>
</feature>
<keyword evidence="9" id="KW-0998">Cell outer membrane</keyword>
<comment type="caution">
    <text evidence="14">The sequence shown here is derived from an EMBL/GenBank/DDBJ whole genome shotgun (WGS) entry which is preliminary data.</text>
</comment>
<dbReference type="PANTHER" id="PTHR30329">
    <property type="entry name" value="STATOR ELEMENT OF FLAGELLAR MOTOR COMPLEX"/>
    <property type="match status" value="1"/>
</dbReference>
<dbReference type="InterPro" id="IPR006665">
    <property type="entry name" value="OmpA-like"/>
</dbReference>
<evidence type="ECO:0000259" key="13">
    <source>
        <dbReference type="PROSITE" id="PS51123"/>
    </source>
</evidence>
<dbReference type="Gene3D" id="3.30.1330.60">
    <property type="entry name" value="OmpA-like domain"/>
    <property type="match status" value="1"/>
</dbReference>
<evidence type="ECO:0000256" key="8">
    <source>
        <dbReference type="ARBA" id="ARBA00023136"/>
    </source>
</evidence>
<evidence type="ECO:0000256" key="3">
    <source>
        <dbReference type="ARBA" id="ARBA00022452"/>
    </source>
</evidence>
<dbReference type="InterPro" id="IPR003367">
    <property type="entry name" value="Thrombospondin_3-like_rpt"/>
</dbReference>
<dbReference type="Pfam" id="PF00691">
    <property type="entry name" value="OmpA"/>
    <property type="match status" value="1"/>
</dbReference>
<dbReference type="SUPFAM" id="SSF56925">
    <property type="entry name" value="OMPA-like"/>
    <property type="match status" value="1"/>
</dbReference>
<evidence type="ECO:0000256" key="11">
    <source>
        <dbReference type="SAM" id="MobiDB-lite"/>
    </source>
</evidence>
<feature type="compositionally biased region" description="Polar residues" evidence="11">
    <location>
        <begin position="280"/>
        <end position="289"/>
    </location>
</feature>
<dbReference type="GO" id="GO:0005509">
    <property type="term" value="F:calcium ion binding"/>
    <property type="evidence" value="ECO:0007669"/>
    <property type="project" value="InterPro"/>
</dbReference>
<evidence type="ECO:0000313" key="15">
    <source>
        <dbReference type="Proteomes" id="UP000319836"/>
    </source>
</evidence>
<comment type="subcellular location">
    <subcellularLocation>
        <location evidence="1">Cell outer membrane</location>
        <topology evidence="1">Multi-pass membrane protein</topology>
    </subcellularLocation>
</comment>
<keyword evidence="7" id="KW-0626">Porin</keyword>
<feature type="region of interest" description="Disordered" evidence="11">
    <location>
        <begin position="473"/>
        <end position="494"/>
    </location>
</feature>
<keyword evidence="3" id="KW-1134">Transmembrane beta strand</keyword>
<name>A0A538U4R6_UNCEI</name>
<dbReference type="InterPro" id="IPR036737">
    <property type="entry name" value="OmpA-like_sf"/>
</dbReference>
<dbReference type="Gene3D" id="2.40.160.20">
    <property type="match status" value="1"/>
</dbReference>
<dbReference type="InterPro" id="IPR027385">
    <property type="entry name" value="Beta-barrel_OMP"/>
</dbReference>
<dbReference type="GO" id="GO:0046930">
    <property type="term" value="C:pore complex"/>
    <property type="evidence" value="ECO:0007669"/>
    <property type="project" value="UniProtKB-KW"/>
</dbReference>
<dbReference type="GO" id="GO:0007155">
    <property type="term" value="P:cell adhesion"/>
    <property type="evidence" value="ECO:0007669"/>
    <property type="project" value="InterPro"/>
</dbReference>
<evidence type="ECO:0000256" key="1">
    <source>
        <dbReference type="ARBA" id="ARBA00004571"/>
    </source>
</evidence>
<feature type="chain" id="PRO_5022212095" evidence="12">
    <location>
        <begin position="22"/>
        <end position="494"/>
    </location>
</feature>
<feature type="domain" description="OmpA-like" evidence="13">
    <location>
        <begin position="345"/>
        <end position="463"/>
    </location>
</feature>
<dbReference type="Proteomes" id="UP000319836">
    <property type="component" value="Unassembled WGS sequence"/>
</dbReference>
<proteinExistence type="predicted"/>
<dbReference type="AlphaFoldDB" id="A0A538U4R6"/>
<sequence length="494" mass="53283">MSRSCLRLVVLGILLASPATAQITGTPLELSGQIGWSAPDARSHVKSGLAYGGSFGIRALPWLAFEAQTYLAPSEADTIPNPGNHFTSYGLDLRLNVRPAESKVVPYLIYGLASGTSKTSGTPPDKLQRGAPSLGAGALIHFRDQRTYLRLQIRDTFFRQRGAKEFDDDFVVTLGLHRLFGGKEKDTDLDGVREWLDQCPGTPIGAKVDARGCPLDSDRDGVFDGLDQCPNTPPGCKVDAKGCPIDSDGDGVCDGVDQCPDTPKGASVDEKGCPNDTDQDGVTSPTDQCPDTPHGCKVDAKGCSIDSDGDGVCDGLDKCPDTPPGLKVDAGGCPIEVIEKETELLDTGMIRLQNVNFETAKAIVLPESYPVLDLVGQVLKKWPELRIEIGGHTDERGSASYNQKLSEARAKAVLDYLVKKFPELKPQQFTTKGYGKSRPLVPNTSALNMARNRRVEFVVMNRDVLRREVQRRRLLQKGESLPAPTPAPPDTTGK</sequence>
<dbReference type="CDD" id="cd07185">
    <property type="entry name" value="OmpA_C-like"/>
    <property type="match status" value="1"/>
</dbReference>
<keyword evidence="2" id="KW-0813">Transport</keyword>
<dbReference type="Pfam" id="PF13505">
    <property type="entry name" value="OMP_b-brl"/>
    <property type="match status" value="1"/>
</dbReference>
<feature type="compositionally biased region" description="Pro residues" evidence="11">
    <location>
        <begin position="483"/>
        <end position="494"/>
    </location>
</feature>
<dbReference type="SUPFAM" id="SSF103088">
    <property type="entry name" value="OmpA-like"/>
    <property type="match status" value="1"/>
</dbReference>
<evidence type="ECO:0000256" key="2">
    <source>
        <dbReference type="ARBA" id="ARBA00022448"/>
    </source>
</evidence>
<evidence type="ECO:0000313" key="14">
    <source>
        <dbReference type="EMBL" id="TMQ70886.1"/>
    </source>
</evidence>
<evidence type="ECO:0000256" key="5">
    <source>
        <dbReference type="ARBA" id="ARBA00022729"/>
    </source>
</evidence>
<dbReference type="EMBL" id="VBPA01000168">
    <property type="protein sequence ID" value="TMQ70886.1"/>
    <property type="molecule type" value="Genomic_DNA"/>
</dbReference>
<keyword evidence="5 12" id="KW-0732">Signal</keyword>
<reference evidence="14 15" key="1">
    <citation type="journal article" date="2019" name="Nat. Microbiol.">
        <title>Mediterranean grassland soil C-N compound turnover is dependent on rainfall and depth, and is mediated by genomically divergent microorganisms.</title>
        <authorList>
            <person name="Diamond S."/>
            <person name="Andeer P.F."/>
            <person name="Li Z."/>
            <person name="Crits-Christoph A."/>
            <person name="Burstein D."/>
            <person name="Anantharaman K."/>
            <person name="Lane K.R."/>
            <person name="Thomas B.C."/>
            <person name="Pan C."/>
            <person name="Northen T.R."/>
            <person name="Banfield J.F."/>
        </authorList>
    </citation>
    <scope>NUCLEOTIDE SEQUENCE [LARGE SCALE GENOMIC DNA]</scope>
    <source>
        <strain evidence="14">WS_10</strain>
    </source>
</reference>
<dbReference type="InterPro" id="IPR050330">
    <property type="entry name" value="Bact_OuterMem_StrucFunc"/>
</dbReference>
<dbReference type="GO" id="GO:0015288">
    <property type="term" value="F:porin activity"/>
    <property type="evidence" value="ECO:0007669"/>
    <property type="project" value="UniProtKB-KW"/>
</dbReference>
<keyword evidence="8 10" id="KW-0472">Membrane</keyword>
<dbReference type="Gene3D" id="4.10.1080.10">
    <property type="entry name" value="TSP type-3 repeat"/>
    <property type="match status" value="1"/>
</dbReference>
<dbReference type="InterPro" id="IPR028974">
    <property type="entry name" value="TSP_type-3_rpt"/>
</dbReference>
<evidence type="ECO:0000256" key="6">
    <source>
        <dbReference type="ARBA" id="ARBA00023065"/>
    </source>
</evidence>
<accession>A0A538U4R6</accession>
<evidence type="ECO:0000256" key="9">
    <source>
        <dbReference type="ARBA" id="ARBA00023237"/>
    </source>
</evidence>
<dbReference type="PRINTS" id="PR01021">
    <property type="entry name" value="OMPADOMAIN"/>
</dbReference>
<dbReference type="GO" id="GO:0009279">
    <property type="term" value="C:cell outer membrane"/>
    <property type="evidence" value="ECO:0007669"/>
    <property type="project" value="UniProtKB-SubCell"/>
</dbReference>
<evidence type="ECO:0000256" key="10">
    <source>
        <dbReference type="PROSITE-ProRule" id="PRU00473"/>
    </source>
</evidence>
<dbReference type="Pfam" id="PF02412">
    <property type="entry name" value="TSP_3"/>
    <property type="match status" value="2"/>
</dbReference>
<protein>
    <submittedName>
        <fullName evidence="14">OmpA family protein</fullName>
    </submittedName>
</protein>
<evidence type="ECO:0000256" key="12">
    <source>
        <dbReference type="SAM" id="SignalP"/>
    </source>
</evidence>
<evidence type="ECO:0000256" key="7">
    <source>
        <dbReference type="ARBA" id="ARBA00023114"/>
    </source>
</evidence>
<feature type="signal peptide" evidence="12">
    <location>
        <begin position="1"/>
        <end position="21"/>
    </location>
</feature>
<dbReference type="PANTHER" id="PTHR30329:SF21">
    <property type="entry name" value="LIPOPROTEIN YIAD-RELATED"/>
    <property type="match status" value="1"/>
</dbReference>
<evidence type="ECO:0000256" key="4">
    <source>
        <dbReference type="ARBA" id="ARBA00022692"/>
    </source>
</evidence>
<organism evidence="14 15">
    <name type="scientific">Eiseniibacteriota bacterium</name>
    <dbReference type="NCBI Taxonomy" id="2212470"/>
    <lineage>
        <taxon>Bacteria</taxon>
        <taxon>Candidatus Eiseniibacteriota</taxon>
    </lineage>
</organism>
<dbReference type="PROSITE" id="PS51123">
    <property type="entry name" value="OMPA_2"/>
    <property type="match status" value="1"/>
</dbReference>
<gene>
    <name evidence="14" type="ORF">E6K80_07170</name>
</gene>
<dbReference type="InterPro" id="IPR006664">
    <property type="entry name" value="OMP_bac"/>
</dbReference>
<dbReference type="InterPro" id="IPR011250">
    <property type="entry name" value="OMP/PagP_B-barrel"/>
</dbReference>
<keyword evidence="6" id="KW-0406">Ion transport</keyword>